<comment type="caution">
    <text evidence="11">The sequence shown here is derived from an EMBL/GenBank/DDBJ whole genome shotgun (WGS) entry which is preliminary data.</text>
</comment>
<dbReference type="PANTHER" id="PTHR30582:SF2">
    <property type="entry name" value="L,D-TRANSPEPTIDASE YCIB-RELATED"/>
    <property type="match status" value="1"/>
</dbReference>
<feature type="compositionally biased region" description="Gly residues" evidence="9">
    <location>
        <begin position="1"/>
        <end position="12"/>
    </location>
</feature>
<comment type="pathway">
    <text evidence="1 8">Cell wall biogenesis; peptidoglycan biosynthesis.</text>
</comment>
<evidence type="ECO:0000256" key="5">
    <source>
        <dbReference type="ARBA" id="ARBA00023315"/>
    </source>
</evidence>
<dbReference type="RefSeq" id="WP_142100220.1">
    <property type="nucleotide sequence ID" value="NZ_VIGH01000005.1"/>
</dbReference>
<accession>A0A541B9E1</accession>
<dbReference type="InterPro" id="IPR038063">
    <property type="entry name" value="Transpep_catalytic_dom"/>
</dbReference>
<evidence type="ECO:0000256" key="4">
    <source>
        <dbReference type="ARBA" id="ARBA00022984"/>
    </source>
</evidence>
<protein>
    <submittedName>
        <fullName evidence="11">L,D-transpeptidase family protein</fullName>
    </submittedName>
</protein>
<dbReference type="PANTHER" id="PTHR30582">
    <property type="entry name" value="L,D-TRANSPEPTIDASE"/>
    <property type="match status" value="1"/>
</dbReference>
<dbReference type="CDD" id="cd13432">
    <property type="entry name" value="LDT_IgD_like_2"/>
    <property type="match status" value="1"/>
</dbReference>
<dbReference type="Pfam" id="PF03734">
    <property type="entry name" value="YkuD"/>
    <property type="match status" value="1"/>
</dbReference>
<dbReference type="UniPathway" id="UPA00219"/>
<feature type="active site" description="Proton donor/acceptor" evidence="8">
    <location>
        <position position="298"/>
    </location>
</feature>
<evidence type="ECO:0000313" key="11">
    <source>
        <dbReference type="EMBL" id="TQF68868.1"/>
    </source>
</evidence>
<evidence type="ECO:0000256" key="9">
    <source>
        <dbReference type="SAM" id="MobiDB-lite"/>
    </source>
</evidence>
<comment type="pathway">
    <text evidence="7">Glycan biosynthesis.</text>
</comment>
<evidence type="ECO:0000313" key="12">
    <source>
        <dbReference type="Proteomes" id="UP000316256"/>
    </source>
</evidence>
<dbReference type="GO" id="GO:0008360">
    <property type="term" value="P:regulation of cell shape"/>
    <property type="evidence" value="ECO:0007669"/>
    <property type="project" value="UniProtKB-UniRule"/>
</dbReference>
<gene>
    <name evidence="11" type="ORF">FK531_12105</name>
</gene>
<dbReference type="InterPro" id="IPR041280">
    <property type="entry name" value="Big_10"/>
</dbReference>
<keyword evidence="6 8" id="KW-0961">Cell wall biogenesis/degradation</keyword>
<keyword evidence="2" id="KW-0808">Transferase</keyword>
<dbReference type="SUPFAM" id="SSF141523">
    <property type="entry name" value="L,D-transpeptidase catalytic domain-like"/>
    <property type="match status" value="1"/>
</dbReference>
<dbReference type="GO" id="GO:0071555">
    <property type="term" value="P:cell wall organization"/>
    <property type="evidence" value="ECO:0007669"/>
    <property type="project" value="UniProtKB-UniRule"/>
</dbReference>
<evidence type="ECO:0000256" key="8">
    <source>
        <dbReference type="PROSITE-ProRule" id="PRU01373"/>
    </source>
</evidence>
<organism evidence="11 12">
    <name type="scientific">Rhodococcus spelaei</name>
    <dbReference type="NCBI Taxonomy" id="2546320"/>
    <lineage>
        <taxon>Bacteria</taxon>
        <taxon>Bacillati</taxon>
        <taxon>Actinomycetota</taxon>
        <taxon>Actinomycetes</taxon>
        <taxon>Mycobacteriales</taxon>
        <taxon>Nocardiaceae</taxon>
        <taxon>Rhodococcus</taxon>
    </lineage>
</organism>
<dbReference type="InterPro" id="IPR005490">
    <property type="entry name" value="LD_TPept_cat_dom"/>
</dbReference>
<evidence type="ECO:0000256" key="1">
    <source>
        <dbReference type="ARBA" id="ARBA00004752"/>
    </source>
</evidence>
<dbReference type="OrthoDB" id="5242354at2"/>
<keyword evidence="12" id="KW-1185">Reference proteome</keyword>
<sequence length="392" mass="40896">MLAGCTAGGSGGSAAPTEAPPVAKVTQLPAVGAQDVSPVAPASVTVTQGTLQNVALTNSTGKPVQGVLSPDKLTYTVTEPLGFGTSYTWSGSAVGADGKTVPIQGAFTTLTPASKTSANTNIADGQQVGIAAPIILKFDDHVEDKAAVEKALTVTTNPPTPGSWAWLPDDNGSRVHWRPKNYWVPGTTVNLVAKLYGVNYGAGAFGADDLTLNFTIGRSQIVKANAPSHRMQVVRDGQTIMDIPVSYGEGNEARNVTRSGIHMVTEKHEDFLMSNPPFYTNVRERWAVRISNNGEFIHANPQTTGVQGSANVTNGCINLSLSDAQEYFGTAMYGDPVEVTGTRIDLSAADGDIYDWAIDWPTWQSMSALPAPAAAAAPAPPAPAAPTHAPVS</sequence>
<evidence type="ECO:0000256" key="7">
    <source>
        <dbReference type="ARBA" id="ARBA00060592"/>
    </source>
</evidence>
<proteinExistence type="predicted"/>
<dbReference type="GO" id="GO:0018104">
    <property type="term" value="P:peptidoglycan-protein cross-linking"/>
    <property type="evidence" value="ECO:0007669"/>
    <property type="project" value="TreeGrafter"/>
</dbReference>
<keyword evidence="5" id="KW-0012">Acyltransferase</keyword>
<feature type="region of interest" description="Disordered" evidence="9">
    <location>
        <begin position="1"/>
        <end position="20"/>
    </location>
</feature>
<evidence type="ECO:0000256" key="2">
    <source>
        <dbReference type="ARBA" id="ARBA00022679"/>
    </source>
</evidence>
<evidence type="ECO:0000256" key="3">
    <source>
        <dbReference type="ARBA" id="ARBA00022960"/>
    </source>
</evidence>
<dbReference type="PROSITE" id="PS52029">
    <property type="entry name" value="LD_TPASE"/>
    <property type="match status" value="1"/>
</dbReference>
<keyword evidence="4 8" id="KW-0573">Peptidoglycan synthesis</keyword>
<dbReference type="Gene3D" id="2.60.40.3710">
    <property type="match status" value="1"/>
</dbReference>
<dbReference type="InterPro" id="IPR050979">
    <property type="entry name" value="LD-transpeptidase"/>
</dbReference>
<dbReference type="CDD" id="cd16913">
    <property type="entry name" value="YkuD_like"/>
    <property type="match status" value="1"/>
</dbReference>
<evidence type="ECO:0000259" key="10">
    <source>
        <dbReference type="PROSITE" id="PS52029"/>
    </source>
</evidence>
<feature type="active site" description="Nucleophile" evidence="8">
    <location>
        <position position="316"/>
    </location>
</feature>
<dbReference type="GO" id="GO:0071972">
    <property type="term" value="F:peptidoglycan L,D-transpeptidase activity"/>
    <property type="evidence" value="ECO:0007669"/>
    <property type="project" value="TreeGrafter"/>
</dbReference>
<dbReference type="AlphaFoldDB" id="A0A541B9E1"/>
<feature type="domain" description="L,D-TPase catalytic" evidence="10">
    <location>
        <begin position="220"/>
        <end position="340"/>
    </location>
</feature>
<dbReference type="FunFam" id="2.60.40.3780:FF:000001">
    <property type="entry name" value="L,D-transpeptidase 2"/>
    <property type="match status" value="1"/>
</dbReference>
<evidence type="ECO:0000256" key="6">
    <source>
        <dbReference type="ARBA" id="ARBA00023316"/>
    </source>
</evidence>
<feature type="region of interest" description="Disordered" evidence="9">
    <location>
        <begin position="373"/>
        <end position="392"/>
    </location>
</feature>
<dbReference type="EMBL" id="VIGH01000005">
    <property type="protein sequence ID" value="TQF68868.1"/>
    <property type="molecule type" value="Genomic_DNA"/>
</dbReference>
<dbReference type="Pfam" id="PF17964">
    <property type="entry name" value="Big_10"/>
    <property type="match status" value="1"/>
</dbReference>
<dbReference type="GO" id="GO:0005576">
    <property type="term" value="C:extracellular region"/>
    <property type="evidence" value="ECO:0007669"/>
    <property type="project" value="TreeGrafter"/>
</dbReference>
<dbReference type="GO" id="GO:0016746">
    <property type="term" value="F:acyltransferase activity"/>
    <property type="evidence" value="ECO:0007669"/>
    <property type="project" value="UniProtKB-KW"/>
</dbReference>
<name>A0A541B9E1_9NOCA</name>
<dbReference type="Gene3D" id="2.60.40.3780">
    <property type="match status" value="1"/>
</dbReference>
<keyword evidence="3 8" id="KW-0133">Cell shape</keyword>
<dbReference type="Gene3D" id="2.40.440.10">
    <property type="entry name" value="L,D-transpeptidase catalytic domain-like"/>
    <property type="match status" value="1"/>
</dbReference>
<dbReference type="Proteomes" id="UP000316256">
    <property type="component" value="Unassembled WGS sequence"/>
</dbReference>
<reference evidence="11 12" key="1">
    <citation type="submission" date="2019-06" db="EMBL/GenBank/DDBJ databases">
        <title>Rhodococcus spaelei sp. nov., isolated from a cave.</title>
        <authorList>
            <person name="Lee S.D."/>
        </authorList>
    </citation>
    <scope>NUCLEOTIDE SEQUENCE [LARGE SCALE GENOMIC DNA]</scope>
    <source>
        <strain evidence="11 12">C9-5</strain>
    </source>
</reference>